<feature type="chain" id="PRO_5045771052" evidence="2">
    <location>
        <begin position="20"/>
        <end position="202"/>
    </location>
</feature>
<organism evidence="3 4">
    <name type="scientific">Paraburkholderia denitrificans</name>
    <dbReference type="NCBI Taxonomy" id="694025"/>
    <lineage>
        <taxon>Bacteria</taxon>
        <taxon>Pseudomonadati</taxon>
        <taxon>Pseudomonadota</taxon>
        <taxon>Betaproteobacteria</taxon>
        <taxon>Burkholderiales</taxon>
        <taxon>Burkholderiaceae</taxon>
        <taxon>Paraburkholderia</taxon>
    </lineage>
</organism>
<protein>
    <submittedName>
        <fullName evidence="3">Uncharacterized protein</fullName>
    </submittedName>
</protein>
<accession>A0ABW0J3C2</accession>
<dbReference type="RefSeq" id="WP_377708960.1">
    <property type="nucleotide sequence ID" value="NZ_JBHSMP010000005.1"/>
</dbReference>
<keyword evidence="2" id="KW-0732">Signal</keyword>
<reference evidence="4" key="1">
    <citation type="journal article" date="2019" name="Int. J. Syst. Evol. Microbiol.">
        <title>The Global Catalogue of Microorganisms (GCM) 10K type strain sequencing project: providing services to taxonomists for standard genome sequencing and annotation.</title>
        <authorList>
            <consortium name="The Broad Institute Genomics Platform"/>
            <consortium name="The Broad Institute Genome Sequencing Center for Infectious Disease"/>
            <person name="Wu L."/>
            <person name="Ma J."/>
        </authorList>
    </citation>
    <scope>NUCLEOTIDE SEQUENCE [LARGE SCALE GENOMIC DNA]</scope>
    <source>
        <strain evidence="4">CCUG 56042</strain>
    </source>
</reference>
<proteinExistence type="predicted"/>
<dbReference type="Proteomes" id="UP001596103">
    <property type="component" value="Unassembled WGS sequence"/>
</dbReference>
<feature type="region of interest" description="Disordered" evidence="1">
    <location>
        <begin position="87"/>
        <end position="202"/>
    </location>
</feature>
<feature type="signal peptide" evidence="2">
    <location>
        <begin position="1"/>
        <end position="19"/>
    </location>
</feature>
<evidence type="ECO:0000256" key="2">
    <source>
        <dbReference type="SAM" id="SignalP"/>
    </source>
</evidence>
<evidence type="ECO:0000313" key="4">
    <source>
        <dbReference type="Proteomes" id="UP001596103"/>
    </source>
</evidence>
<evidence type="ECO:0000313" key="3">
    <source>
        <dbReference type="EMBL" id="MFC5427507.1"/>
    </source>
</evidence>
<feature type="compositionally biased region" description="Low complexity" evidence="1">
    <location>
        <begin position="168"/>
        <end position="202"/>
    </location>
</feature>
<feature type="compositionally biased region" description="Low complexity" evidence="1">
    <location>
        <begin position="119"/>
        <end position="147"/>
    </location>
</feature>
<gene>
    <name evidence="3" type="ORF">ACFPTO_01590</name>
</gene>
<name>A0ABW0J3C2_9BURK</name>
<evidence type="ECO:0000256" key="1">
    <source>
        <dbReference type="SAM" id="MobiDB-lite"/>
    </source>
</evidence>
<feature type="compositionally biased region" description="Low complexity" evidence="1">
    <location>
        <begin position="94"/>
        <end position="112"/>
    </location>
</feature>
<keyword evidence="4" id="KW-1185">Reference proteome</keyword>
<dbReference type="EMBL" id="JBHSMP010000005">
    <property type="protein sequence ID" value="MFC5427507.1"/>
    <property type="molecule type" value="Genomic_DNA"/>
</dbReference>
<sequence>MRAVAVWVAAMWVSTAAVAAGQVKEVWNPPEARHVSLRAGTHGAQAHTAHAVSAVYARHSGAQAVAHGERGHGAKAGHRATVKTHALARHAQPATTARHAASHASAAHASAQHAHRAHAVAAHSTRQAALASPAHSAHAHASTASMAKHARTKPAVAHPAPRPKLMVQAQPAAAATAQHAAMPQSIQPMQQTQPQSLPPMLR</sequence>
<comment type="caution">
    <text evidence="3">The sequence shown here is derived from an EMBL/GenBank/DDBJ whole genome shotgun (WGS) entry which is preliminary data.</text>
</comment>